<keyword evidence="1" id="KW-0677">Repeat</keyword>
<keyword evidence="2 3" id="KW-0802">TPR repeat</keyword>
<dbReference type="Gene3D" id="1.25.40.10">
    <property type="entry name" value="Tetratricopeptide repeat domain"/>
    <property type="match status" value="1"/>
</dbReference>
<dbReference type="Pfam" id="PF13424">
    <property type="entry name" value="TPR_12"/>
    <property type="match status" value="1"/>
</dbReference>
<protein>
    <submittedName>
        <fullName evidence="4">Tetratricopeptide repeat protein</fullName>
    </submittedName>
</protein>
<keyword evidence="5" id="KW-1185">Reference proteome</keyword>
<evidence type="ECO:0000256" key="2">
    <source>
        <dbReference type="ARBA" id="ARBA00022803"/>
    </source>
</evidence>
<dbReference type="PROSITE" id="PS50005">
    <property type="entry name" value="TPR"/>
    <property type="match status" value="1"/>
</dbReference>
<name>A0A8J7MEF1_9BACT</name>
<dbReference type="SMART" id="SM00028">
    <property type="entry name" value="TPR"/>
    <property type="match status" value="5"/>
</dbReference>
<dbReference type="AlphaFoldDB" id="A0A8J7MEF1"/>
<evidence type="ECO:0000256" key="1">
    <source>
        <dbReference type="ARBA" id="ARBA00022737"/>
    </source>
</evidence>
<dbReference type="PANTHER" id="PTHR45641">
    <property type="entry name" value="TETRATRICOPEPTIDE REPEAT PROTEIN (AFU_ORTHOLOGUE AFUA_6G03870)"/>
    <property type="match status" value="1"/>
</dbReference>
<dbReference type="InterPro" id="IPR019734">
    <property type="entry name" value="TPR_rpt"/>
</dbReference>
<comment type="caution">
    <text evidence="4">The sequence shown here is derived from an EMBL/GenBank/DDBJ whole genome shotgun (WGS) entry which is preliminary data.</text>
</comment>
<organism evidence="4 5">
    <name type="scientific">Persicirhabdus sediminis</name>
    <dbReference type="NCBI Taxonomy" id="454144"/>
    <lineage>
        <taxon>Bacteria</taxon>
        <taxon>Pseudomonadati</taxon>
        <taxon>Verrucomicrobiota</taxon>
        <taxon>Verrucomicrobiia</taxon>
        <taxon>Verrucomicrobiales</taxon>
        <taxon>Verrucomicrobiaceae</taxon>
        <taxon>Persicirhabdus</taxon>
    </lineage>
</organism>
<feature type="repeat" description="TPR" evidence="3">
    <location>
        <begin position="181"/>
        <end position="214"/>
    </location>
</feature>
<reference evidence="4" key="1">
    <citation type="submission" date="2021-01" db="EMBL/GenBank/DDBJ databases">
        <title>Modified the classification status of verrucomicrobia.</title>
        <authorList>
            <person name="Feng X."/>
        </authorList>
    </citation>
    <scope>NUCLEOTIDE SEQUENCE</scope>
    <source>
        <strain evidence="4">_KCTC 22039</strain>
    </source>
</reference>
<gene>
    <name evidence="4" type="ORF">JIN82_08545</name>
</gene>
<dbReference type="PANTHER" id="PTHR45641:SF19">
    <property type="entry name" value="NEPHROCYSTIN-3"/>
    <property type="match status" value="1"/>
</dbReference>
<sequence length="300" mass="33999">MNNERIDFYNDLQDRIYKLYENKLHDQAIEELSEVESEARAAHEEAADNDSLQELVVCLEIRANYLRESRKRDAAEKTYLNLIELIGDNEDFVAEKARIAASVGMLKERMGDVDGSIEYHLKSIELYESMAEARPVEVLSLCNNLAYIYKMSNRLSDAEDLYQKALEICRDNFGVKHESTAAVLNNLGAMYYSAGHIDEALEAHEYALDGRLESLSDDHLDCAQSFANLALCHVTLSNADAVKENFSRALEIYSKHAKAASLDYMSVAFNYGEFLRKQGEDELAREVEKAASQRLKEVKA</sequence>
<dbReference type="Proteomes" id="UP000624703">
    <property type="component" value="Unassembled WGS sequence"/>
</dbReference>
<evidence type="ECO:0000313" key="5">
    <source>
        <dbReference type="Proteomes" id="UP000624703"/>
    </source>
</evidence>
<dbReference type="InterPro" id="IPR011990">
    <property type="entry name" value="TPR-like_helical_dom_sf"/>
</dbReference>
<evidence type="ECO:0000313" key="4">
    <source>
        <dbReference type="EMBL" id="MBK1791198.1"/>
    </source>
</evidence>
<proteinExistence type="predicted"/>
<dbReference type="RefSeq" id="WP_200311212.1">
    <property type="nucleotide sequence ID" value="NZ_JAENIM010000039.1"/>
</dbReference>
<dbReference type="EMBL" id="JAENIM010000039">
    <property type="protein sequence ID" value="MBK1791198.1"/>
    <property type="molecule type" value="Genomic_DNA"/>
</dbReference>
<dbReference type="SUPFAM" id="SSF48452">
    <property type="entry name" value="TPR-like"/>
    <property type="match status" value="2"/>
</dbReference>
<evidence type="ECO:0000256" key="3">
    <source>
        <dbReference type="PROSITE-ProRule" id="PRU00339"/>
    </source>
</evidence>
<accession>A0A8J7MEF1</accession>